<dbReference type="EMBL" id="JFBX01000632">
    <property type="protein sequence ID" value="KXH32654.1"/>
    <property type="molecule type" value="Genomic_DNA"/>
</dbReference>
<organism evidence="1 2">
    <name type="scientific">Colletotrichum simmondsii</name>
    <dbReference type="NCBI Taxonomy" id="703756"/>
    <lineage>
        <taxon>Eukaryota</taxon>
        <taxon>Fungi</taxon>
        <taxon>Dikarya</taxon>
        <taxon>Ascomycota</taxon>
        <taxon>Pezizomycotina</taxon>
        <taxon>Sordariomycetes</taxon>
        <taxon>Hypocreomycetidae</taxon>
        <taxon>Glomerellales</taxon>
        <taxon>Glomerellaceae</taxon>
        <taxon>Colletotrichum</taxon>
        <taxon>Colletotrichum acutatum species complex</taxon>
    </lineage>
</organism>
<protein>
    <submittedName>
        <fullName evidence="1">Dihydroflavonol-4-reductase</fullName>
    </submittedName>
</protein>
<reference evidence="1 2" key="1">
    <citation type="submission" date="2014-02" db="EMBL/GenBank/DDBJ databases">
        <title>The genome sequence of Colletotrichum simmondsii CBS122122.</title>
        <authorList>
            <person name="Baroncelli R."/>
            <person name="Thon M.R."/>
        </authorList>
    </citation>
    <scope>NUCLEOTIDE SEQUENCE [LARGE SCALE GENOMIC DNA]</scope>
    <source>
        <strain evidence="1 2">CBS122122</strain>
    </source>
</reference>
<gene>
    <name evidence="1" type="ORF">CSIM01_08019</name>
</gene>
<keyword evidence="2" id="KW-1185">Reference proteome</keyword>
<proteinExistence type="predicted"/>
<evidence type="ECO:0000313" key="1">
    <source>
        <dbReference type="EMBL" id="KXH32654.1"/>
    </source>
</evidence>
<dbReference type="Gene3D" id="3.40.50.720">
    <property type="entry name" value="NAD(P)-binding Rossmann-like Domain"/>
    <property type="match status" value="2"/>
</dbReference>
<name>A0A135S9Q9_9PEZI</name>
<dbReference type="Proteomes" id="UP000070328">
    <property type="component" value="Unassembled WGS sequence"/>
</dbReference>
<comment type="caution">
    <text evidence="1">The sequence shown here is derived from an EMBL/GenBank/DDBJ whole genome shotgun (WGS) entry which is preliminary data.</text>
</comment>
<evidence type="ECO:0000313" key="2">
    <source>
        <dbReference type="Proteomes" id="UP000070328"/>
    </source>
</evidence>
<dbReference type="AlphaFoldDB" id="A0A135S9Q9"/>
<sequence length="139" mass="14987">MGSFVSMLDMSKGLSPGHTYDETDWDPITAEEALANPASGYAALAHVRAMEEPEAGNERFFVANGHYSNRDIIGITCKGSAKYRHSLPSEHLPGGELPEDVFFINAQCSVNILGMKYGTLEDCIADTVESSAAVESQNN</sequence>
<accession>A0A135S9Q9</accession>